<dbReference type="RefSeq" id="WP_020281293.1">
    <property type="nucleotide sequence ID" value="NZ_AZED01000005.1"/>
</dbReference>
<feature type="transmembrane region" description="Helical" evidence="1">
    <location>
        <begin position="7"/>
        <end position="26"/>
    </location>
</feature>
<keyword evidence="1" id="KW-1133">Transmembrane helix</keyword>
<dbReference type="Proteomes" id="UP000016361">
    <property type="component" value="Unassembled WGS sequence"/>
</dbReference>
<keyword evidence="3" id="KW-1185">Reference proteome</keyword>
<comment type="caution">
    <text evidence="2">The sequence shown here is derived from an EMBL/GenBank/DDBJ whole genome shotgun (WGS) entry which is preliminary data.</text>
</comment>
<dbReference type="AlphaFoldDB" id="S4NSB3"/>
<dbReference type="EMBL" id="BASH01000004">
    <property type="protein sequence ID" value="GAD16853.1"/>
    <property type="molecule type" value="Genomic_DNA"/>
</dbReference>
<accession>S4NSB3</accession>
<dbReference type="STRING" id="1423780.FD05_GL002184"/>
<name>S4NSB3_9LACO</name>
<keyword evidence="1" id="KW-0812">Transmembrane</keyword>
<protein>
    <submittedName>
        <fullName evidence="2">Uncharacterized protein</fullName>
    </submittedName>
</protein>
<evidence type="ECO:0000256" key="1">
    <source>
        <dbReference type="SAM" id="Phobius"/>
    </source>
</evidence>
<reference evidence="3" key="1">
    <citation type="journal article" date="2013" name="Genome Announc.">
        <title>Draft Genome Sequence of D-Branched-Chain Amino Acid Producer Lactobacillus otakiensis JCM 15040T, Isolated from a Traditional Japanese Pickle.</title>
        <authorList>
            <person name="Doi K."/>
            <person name="Mori K."/>
            <person name="Mutaguchi Y."/>
            <person name="Tashiro K."/>
            <person name="Fujino Y."/>
            <person name="Ohmori T."/>
            <person name="Kuhara S."/>
            <person name="Ohshima T."/>
        </authorList>
    </citation>
    <scope>NUCLEOTIDE SEQUENCE [LARGE SCALE GENOMIC DNA]</scope>
    <source>
        <strain evidence="3">JCM 15040</strain>
    </source>
</reference>
<dbReference type="GeneID" id="301047207"/>
<sequence length="373" mass="42336">MQKRKIVQSISVGLLSMAIGIIYSVGKTNRPVPLTQITAWADNQVITKDYINQDYQAILSGIQNSSDAIKSSQDIATSYTFLTHSLNNNDKSLDAHVEYEEMANLLQSMGRGQIYDNTPYTGLRDPSDDTNYDKIAADKLAAATKEAEQDRNGAQFIYDRLFDRLTSANKSAVQINWDHVQKDTDPNDIEEDLTAFYSTLGDGLTTWSNGVTVKSLAPSTSVYTIPNSKKKSHEYVALYIPKNKIKDVISRAYKLFKKGRYEVIKNNRSAYVFETLFATYNLASGRLQNDRIDGVSSAWNYDNNFVKSTGGKTTYKQGISFLKRAYRYRGSQNIVISGYYFNHNRATLRLNKWDGYLTPDALKLKRNVFYYRN</sequence>
<proteinExistence type="predicted"/>
<organism evidence="2 3">
    <name type="scientific">Lentilactobacillus otakiensis DSM 19908 = JCM 15040</name>
    <dbReference type="NCBI Taxonomy" id="1423780"/>
    <lineage>
        <taxon>Bacteria</taxon>
        <taxon>Bacillati</taxon>
        <taxon>Bacillota</taxon>
        <taxon>Bacilli</taxon>
        <taxon>Lactobacillales</taxon>
        <taxon>Lactobacillaceae</taxon>
        <taxon>Lentilactobacillus</taxon>
    </lineage>
</organism>
<keyword evidence="1" id="KW-0472">Membrane</keyword>
<evidence type="ECO:0000313" key="2">
    <source>
        <dbReference type="EMBL" id="GAD16853.1"/>
    </source>
</evidence>
<gene>
    <name evidence="2" type="ORF">LOT_1391</name>
</gene>
<evidence type="ECO:0000313" key="3">
    <source>
        <dbReference type="Proteomes" id="UP000016361"/>
    </source>
</evidence>